<dbReference type="CDD" id="cd09274">
    <property type="entry name" value="RNase_HI_RT_Ty3"/>
    <property type="match status" value="1"/>
</dbReference>
<feature type="region of interest" description="Disordered" evidence="8">
    <location>
        <begin position="1056"/>
        <end position="1075"/>
    </location>
</feature>
<feature type="domain" description="Reverse transcriptase RNase H-like" evidence="10">
    <location>
        <begin position="454"/>
        <end position="535"/>
    </location>
</feature>
<dbReference type="SUPFAM" id="SSF53098">
    <property type="entry name" value="Ribonuclease H-like"/>
    <property type="match status" value="1"/>
</dbReference>
<feature type="region of interest" description="Disordered" evidence="8">
    <location>
        <begin position="1"/>
        <end position="30"/>
    </location>
</feature>
<dbReference type="InterPro" id="IPR012337">
    <property type="entry name" value="RNaseH-like_sf"/>
</dbReference>
<evidence type="ECO:0000256" key="2">
    <source>
        <dbReference type="ARBA" id="ARBA00022679"/>
    </source>
</evidence>
<dbReference type="Proteomes" id="UP000827721">
    <property type="component" value="Unassembled WGS sequence"/>
</dbReference>
<keyword evidence="4" id="KW-0540">Nuclease</keyword>
<evidence type="ECO:0000256" key="5">
    <source>
        <dbReference type="ARBA" id="ARBA00022759"/>
    </source>
</evidence>
<dbReference type="EC" id="2.7.7.49" evidence="1"/>
<evidence type="ECO:0000259" key="11">
    <source>
        <dbReference type="Pfam" id="PF24626"/>
    </source>
</evidence>
<dbReference type="InterPro" id="IPR006852">
    <property type="entry name" value="TOD1_MUCI70"/>
</dbReference>
<comment type="caution">
    <text evidence="12">The sequence shown here is derived from an EMBL/GenBank/DDBJ whole genome shotgun (WGS) entry which is preliminary data.</text>
</comment>
<evidence type="ECO:0000256" key="6">
    <source>
        <dbReference type="ARBA" id="ARBA00022801"/>
    </source>
</evidence>
<feature type="region of interest" description="Disordered" evidence="8">
    <location>
        <begin position="865"/>
        <end position="927"/>
    </location>
</feature>
<keyword evidence="7" id="KW-0695">RNA-directed DNA polymerase</keyword>
<dbReference type="Pfam" id="PF17917">
    <property type="entry name" value="RT_RNaseH"/>
    <property type="match status" value="1"/>
</dbReference>
<evidence type="ECO:0000256" key="4">
    <source>
        <dbReference type="ARBA" id="ARBA00022722"/>
    </source>
</evidence>
<proteinExistence type="predicted"/>
<dbReference type="Gene3D" id="3.30.70.270">
    <property type="match status" value="1"/>
</dbReference>
<feature type="domain" description="TOD1/MUCI70 glycosyltransferase-like" evidence="9">
    <location>
        <begin position="1101"/>
        <end position="1345"/>
    </location>
</feature>
<dbReference type="InterPro" id="IPR041373">
    <property type="entry name" value="RT_RNaseH"/>
</dbReference>
<evidence type="ECO:0000313" key="12">
    <source>
        <dbReference type="EMBL" id="KAH7570114.1"/>
    </source>
</evidence>
<dbReference type="InterPro" id="IPR048354">
    <property type="entry name" value="TOD1_MUCI70_glycTrfase_dom"/>
</dbReference>
<keyword evidence="5" id="KW-0255">Endonuclease</keyword>
<accession>A0ABQ8I104</accession>
<dbReference type="InterPro" id="IPR021109">
    <property type="entry name" value="Peptidase_aspartic_dom_sf"/>
</dbReference>
<feature type="region of interest" description="Disordered" evidence="8">
    <location>
        <begin position="137"/>
        <end position="254"/>
    </location>
</feature>
<evidence type="ECO:0000256" key="1">
    <source>
        <dbReference type="ARBA" id="ARBA00012493"/>
    </source>
</evidence>
<evidence type="ECO:0000256" key="8">
    <source>
        <dbReference type="SAM" id="MobiDB-lite"/>
    </source>
</evidence>
<keyword evidence="6" id="KW-0378">Hydrolase</keyword>
<feature type="domain" description="Tf2-1-like SH3-like" evidence="11">
    <location>
        <begin position="743"/>
        <end position="807"/>
    </location>
</feature>
<dbReference type="Pfam" id="PF24626">
    <property type="entry name" value="SH3_Tf2-1"/>
    <property type="match status" value="1"/>
</dbReference>
<feature type="compositionally biased region" description="Basic and acidic residues" evidence="8">
    <location>
        <begin position="137"/>
        <end position="146"/>
    </location>
</feature>
<keyword evidence="13" id="KW-1185">Reference proteome</keyword>
<organism evidence="12 13">
    <name type="scientific">Xanthoceras sorbifolium</name>
    <dbReference type="NCBI Taxonomy" id="99658"/>
    <lineage>
        <taxon>Eukaryota</taxon>
        <taxon>Viridiplantae</taxon>
        <taxon>Streptophyta</taxon>
        <taxon>Embryophyta</taxon>
        <taxon>Tracheophyta</taxon>
        <taxon>Spermatophyta</taxon>
        <taxon>Magnoliopsida</taxon>
        <taxon>eudicotyledons</taxon>
        <taxon>Gunneridae</taxon>
        <taxon>Pentapetalae</taxon>
        <taxon>rosids</taxon>
        <taxon>malvids</taxon>
        <taxon>Sapindales</taxon>
        <taxon>Sapindaceae</taxon>
        <taxon>Xanthoceroideae</taxon>
        <taxon>Xanthoceras</taxon>
    </lineage>
</organism>
<dbReference type="PANTHER" id="PTHR12956">
    <property type="entry name" value="ALKALINE CERAMIDASE-RELATED"/>
    <property type="match status" value="1"/>
</dbReference>
<dbReference type="InterPro" id="IPR043502">
    <property type="entry name" value="DNA/RNA_pol_sf"/>
</dbReference>
<name>A0ABQ8I104_9ROSI</name>
<evidence type="ECO:0000256" key="7">
    <source>
        <dbReference type="ARBA" id="ARBA00022918"/>
    </source>
</evidence>
<dbReference type="Gene3D" id="3.30.420.10">
    <property type="entry name" value="Ribonuclease H-like superfamily/Ribonuclease H"/>
    <property type="match status" value="1"/>
</dbReference>
<evidence type="ECO:0000259" key="9">
    <source>
        <dbReference type="Pfam" id="PF04765"/>
    </source>
</evidence>
<evidence type="ECO:0000256" key="3">
    <source>
        <dbReference type="ARBA" id="ARBA00022695"/>
    </source>
</evidence>
<dbReference type="InterPro" id="IPR043128">
    <property type="entry name" value="Rev_trsase/Diguanyl_cyclase"/>
</dbReference>
<evidence type="ECO:0000259" key="10">
    <source>
        <dbReference type="Pfam" id="PF17917"/>
    </source>
</evidence>
<feature type="compositionally biased region" description="Basic and acidic residues" evidence="8">
    <location>
        <begin position="911"/>
        <end position="927"/>
    </location>
</feature>
<gene>
    <name evidence="12" type="ORF">JRO89_XS05G0046900</name>
</gene>
<dbReference type="Gene3D" id="2.40.70.10">
    <property type="entry name" value="Acid Proteases"/>
    <property type="match status" value="1"/>
</dbReference>
<dbReference type="InterPro" id="IPR036397">
    <property type="entry name" value="RNaseH_sf"/>
</dbReference>
<dbReference type="InterPro" id="IPR056924">
    <property type="entry name" value="SH3_Tf2-1"/>
</dbReference>
<dbReference type="SUPFAM" id="SSF56672">
    <property type="entry name" value="DNA/RNA polymerases"/>
    <property type="match status" value="1"/>
</dbReference>
<dbReference type="PANTHER" id="PTHR12956:SF27">
    <property type="entry name" value="TRANSMEMBRANE PROTEIN"/>
    <property type="match status" value="1"/>
</dbReference>
<feature type="compositionally biased region" description="Basic and acidic residues" evidence="8">
    <location>
        <begin position="865"/>
        <end position="882"/>
    </location>
</feature>
<dbReference type="EMBL" id="JAFEMO010000005">
    <property type="protein sequence ID" value="KAH7570114.1"/>
    <property type="molecule type" value="Genomic_DNA"/>
</dbReference>
<reference evidence="12 13" key="1">
    <citation type="submission" date="2021-02" db="EMBL/GenBank/DDBJ databases">
        <title>Plant Genome Project.</title>
        <authorList>
            <person name="Zhang R.-G."/>
        </authorList>
    </citation>
    <scope>NUCLEOTIDE SEQUENCE [LARGE SCALE GENOMIC DNA]</scope>
    <source>
        <tissue evidence="12">Leaves</tissue>
    </source>
</reference>
<evidence type="ECO:0000313" key="13">
    <source>
        <dbReference type="Proteomes" id="UP000827721"/>
    </source>
</evidence>
<protein>
    <recommendedName>
        <fullName evidence="1">RNA-directed DNA polymerase</fullName>
        <ecNumber evidence="1">2.7.7.49</ecNumber>
    </recommendedName>
</protein>
<feature type="compositionally biased region" description="Basic and acidic residues" evidence="8">
    <location>
        <begin position="236"/>
        <end position="252"/>
    </location>
</feature>
<dbReference type="Pfam" id="PF04765">
    <property type="entry name" value="TOD1_MUCI70"/>
    <property type="match status" value="1"/>
</dbReference>
<feature type="compositionally biased region" description="Polar residues" evidence="8">
    <location>
        <begin position="171"/>
        <end position="196"/>
    </location>
</feature>
<sequence>MEGSGDRPESPASVAGGASRESVSPRVADPVQPAFMQQMAEFFQNVARAVPRRSAIERLAKYRPTDFHGRKDEDASAVERMPINGGPLLYRQCNQRTERGNSFRRNFGENILVAAFEFEDFTRLVSAALNVERIKKEEQARRDRVQQRRGAGPSSSYQPQSKKFKGPQPSGPVQSQRPIPTARPGQSATSVASTPRSAVREPAPALCEHCGRRHPERSAPATSRGRRPSQAVLEGGSHRGVSESVARPDSRAPARVYGVRAQEDKDAPDVIAGIISIFDTTAIALIDPGSTHLYICDALLRQRSLKTEPIAYDVLVSNPIGQSVVVNRVYRNCPIRIQECKFPRDLMELPFHEFDVILDMDWLTRHKVVIDCELKRVTLRTADGAEITMVGERRDFLSNVISATAACKLIRKGFSSIASPLTKLLHKNVRFEWTDRCQTTFNRLKAMLVEAPILIQPVSGKVVAYASRQLKNHELNYPIHDLELAAIVFALKIWRHYLYGEKCYIYTDHKSLKYLPTQKELNLRQRRWMVLIKDYDCVIDYHPGKANVVADALSRKSIVCSEGYEYKQKQDARIQMICEQIPEGKHPDFSIRADGIVCFRDRICIPDDEELRKIILTEAHSSSYTMHPDEQSERVIQVLEDMLRSCVIDFEGSWADHLPLIEFAYNNSYQSSIAMTSYEALYGRTCRTPVCWTELGEDRLVGLDLIRQTEEKVKIIKDRLKVASDRQKSYADLKRKEIEYEVGEKVFLKVSPWKKVLRFGRKGKLSPRFIGPYEIIERVGPVAYRLALPPELEKIHNVFHVSMLRRYISDPSYRVQAESIEIRPDLTYEEEPVQILDWEIKELRNKRVPLVKVLWRNHNVEEATWERRKRETDRESERAKEKEEEEEEEKEKEEEEEEKKEEEEEEEEEEEKKKEKEKEKEKEEEKENLERYLSKRKRYPGVDVSRHESRYMNRTLSVINLGRRAGSLPKFGNKKRNGIMPFFKQNSEFLPERRGGPGGDNAFRIVRRGRRFGRFIKLRFSHSVFILAAIFLTYSVTFGFKVLFHGNIDSNLLTSKEAQQESSKRPNKHRKQHPPCEVDFLESVNDPVEPKDFMNFTQFSLDYIDREDKPFGTNIYNPRFGGHQTLQEREKTFYARNQTLHCGFVNGPPEFSSTGFDLDERDKTFMNTFSGQKNLQISDFSRKNVCFVMFVDEQTLSTLSSEGNNPDNGGYVGLWRIVTVRNLPYEDMRKTGKVPKFLSHRLFPSSRYSIWLDSKMRLQVDPMLIIEYFLWRNRSEYAISNHYDRHCVWEEVVRNKLLKKYNETAIDEQFIFYQFDGLTKFDPSDPNRPLPSYVPEDECVLGIHIDVLQFGFEVVHCNAYLYLIDCERRAMAKLFRHRQLSPPSVT</sequence>
<feature type="compositionally biased region" description="Acidic residues" evidence="8">
    <location>
        <begin position="883"/>
        <end position="910"/>
    </location>
</feature>
<keyword evidence="2" id="KW-0808">Transferase</keyword>
<keyword evidence="3" id="KW-0548">Nucleotidyltransferase</keyword>
<dbReference type="Pfam" id="PF08284">
    <property type="entry name" value="RVP_2"/>
    <property type="match status" value="1"/>
</dbReference>
<dbReference type="CDD" id="cd00303">
    <property type="entry name" value="retropepsin_like"/>
    <property type="match status" value="1"/>
</dbReference>